<evidence type="ECO:0000313" key="2">
    <source>
        <dbReference type="EMBL" id="CAG7815981.1"/>
    </source>
</evidence>
<evidence type="ECO:0000256" key="1">
    <source>
        <dbReference type="SAM" id="MobiDB-lite"/>
    </source>
</evidence>
<dbReference type="AlphaFoldDB" id="A0A8J2P5G4"/>
<reference evidence="2" key="1">
    <citation type="submission" date="2021-06" db="EMBL/GenBank/DDBJ databases">
        <authorList>
            <person name="Hodson N. C."/>
            <person name="Mongue J. A."/>
            <person name="Jaron S. K."/>
        </authorList>
    </citation>
    <scope>NUCLEOTIDE SEQUENCE</scope>
</reference>
<feature type="region of interest" description="Disordered" evidence="1">
    <location>
        <begin position="1"/>
        <end position="24"/>
    </location>
</feature>
<dbReference type="EMBL" id="CAJVCH010358098">
    <property type="protein sequence ID" value="CAG7815981.1"/>
    <property type="molecule type" value="Genomic_DNA"/>
</dbReference>
<dbReference type="Proteomes" id="UP000708208">
    <property type="component" value="Unassembled WGS sequence"/>
</dbReference>
<protein>
    <submittedName>
        <fullName evidence="2">Uncharacterized protein</fullName>
    </submittedName>
</protein>
<accession>A0A8J2P5G4</accession>
<proteinExistence type="predicted"/>
<name>A0A8J2P5G4_9HEXA</name>
<evidence type="ECO:0000313" key="3">
    <source>
        <dbReference type="Proteomes" id="UP000708208"/>
    </source>
</evidence>
<gene>
    <name evidence="2" type="ORF">AFUS01_LOCUS26625</name>
</gene>
<sequence>MDRNARRRELYANRSDNERQQESLRRRTLLESRRNEINEHRRDIRDNNKRSSNELQKQYRILNSNVLNGQRRENHNVNRVVLNEQRRENLNLNRDVFNTSRREQYSANKRQKLSQTQYVGLTKYFDENEMTEFYVGPMNKETLNYAELYQLWKAQQQNVKA</sequence>
<keyword evidence="3" id="KW-1185">Reference proteome</keyword>
<comment type="caution">
    <text evidence="2">The sequence shown here is derived from an EMBL/GenBank/DDBJ whole genome shotgun (WGS) entry which is preliminary data.</text>
</comment>
<organism evidence="2 3">
    <name type="scientific">Allacma fusca</name>
    <dbReference type="NCBI Taxonomy" id="39272"/>
    <lineage>
        <taxon>Eukaryota</taxon>
        <taxon>Metazoa</taxon>
        <taxon>Ecdysozoa</taxon>
        <taxon>Arthropoda</taxon>
        <taxon>Hexapoda</taxon>
        <taxon>Collembola</taxon>
        <taxon>Symphypleona</taxon>
        <taxon>Sminthuridae</taxon>
        <taxon>Allacma</taxon>
    </lineage>
</organism>